<evidence type="ECO:0000256" key="1">
    <source>
        <dbReference type="SAM" id="Coils"/>
    </source>
</evidence>
<reference evidence="3 4" key="1">
    <citation type="submission" date="2024-09" db="EMBL/GenBank/DDBJ databases">
        <title>Rethinking Asexuality: The Enigmatic Case of Functional Sexual Genes in Lepraria (Stereocaulaceae).</title>
        <authorList>
            <person name="Doellman M."/>
            <person name="Sun Y."/>
            <person name="Barcenas-Pena A."/>
            <person name="Lumbsch H.T."/>
            <person name="Grewe F."/>
        </authorList>
    </citation>
    <scope>NUCLEOTIDE SEQUENCE [LARGE SCALE GENOMIC DNA]</scope>
    <source>
        <strain evidence="3 4">Grewe 0041</strain>
    </source>
</reference>
<dbReference type="Proteomes" id="UP001590951">
    <property type="component" value="Unassembled WGS sequence"/>
</dbReference>
<feature type="compositionally biased region" description="Polar residues" evidence="2">
    <location>
        <begin position="16"/>
        <end position="25"/>
    </location>
</feature>
<evidence type="ECO:0000313" key="4">
    <source>
        <dbReference type="Proteomes" id="UP001590951"/>
    </source>
</evidence>
<gene>
    <name evidence="3" type="ORF">ABVK25_003713</name>
</gene>
<organism evidence="3 4">
    <name type="scientific">Lepraria finkii</name>
    <dbReference type="NCBI Taxonomy" id="1340010"/>
    <lineage>
        <taxon>Eukaryota</taxon>
        <taxon>Fungi</taxon>
        <taxon>Dikarya</taxon>
        <taxon>Ascomycota</taxon>
        <taxon>Pezizomycotina</taxon>
        <taxon>Lecanoromycetes</taxon>
        <taxon>OSLEUM clade</taxon>
        <taxon>Lecanoromycetidae</taxon>
        <taxon>Lecanorales</taxon>
        <taxon>Lecanorineae</taxon>
        <taxon>Stereocaulaceae</taxon>
        <taxon>Lepraria</taxon>
    </lineage>
</organism>
<feature type="coiled-coil region" evidence="1">
    <location>
        <begin position="99"/>
        <end position="140"/>
    </location>
</feature>
<protein>
    <submittedName>
        <fullName evidence="3">Uncharacterized protein</fullName>
    </submittedName>
</protein>
<feature type="region of interest" description="Disordered" evidence="2">
    <location>
        <begin position="1"/>
        <end position="29"/>
    </location>
</feature>
<proteinExistence type="predicted"/>
<evidence type="ECO:0000256" key="2">
    <source>
        <dbReference type="SAM" id="MobiDB-lite"/>
    </source>
</evidence>
<keyword evidence="1" id="KW-0175">Coiled coil</keyword>
<dbReference type="EMBL" id="JBHFEH010000009">
    <property type="protein sequence ID" value="KAL2056070.1"/>
    <property type="molecule type" value="Genomic_DNA"/>
</dbReference>
<name>A0ABR4BEI9_9LECA</name>
<evidence type="ECO:0000313" key="3">
    <source>
        <dbReference type="EMBL" id="KAL2056070.1"/>
    </source>
</evidence>
<keyword evidence="4" id="KW-1185">Reference proteome</keyword>
<accession>A0ABR4BEI9</accession>
<comment type="caution">
    <text evidence="3">The sequence shown here is derived from an EMBL/GenBank/DDBJ whole genome shotgun (WGS) entry which is preliminary data.</text>
</comment>
<sequence>MGKPTPKISGRKTMESIRTSLPHTPSESDDEVFDANAIVFEEIHMLPVQDPEPLIKSRLRDGAEHITMGQAGDKLVYANSGGHGILGELDDMKKTMAILTAKTSQIDEYRKEIDEHRKEIDEHQKEISSLKNRVKLLVQSSEGYLLIRRRCLDVYKRDIKGMEELKGSKAIREGNQIAHEGDALGDAVLFDRDQRTDKMIYRELYGLEHNQVLDFQKSASDDGGLFLVLDAHATMVMQGKPISDDLKVAFNSFLAKVEEYWLQPPNKEPNTPLGSAYYSFWKKLPKV</sequence>